<feature type="transmembrane region" description="Helical" evidence="1">
    <location>
        <begin position="24"/>
        <end position="42"/>
    </location>
</feature>
<dbReference type="Proteomes" id="UP000019488">
    <property type="component" value="Unassembled WGS sequence"/>
</dbReference>
<dbReference type="Proteomes" id="UP000051966">
    <property type="component" value="Unassembled WGS sequence"/>
</dbReference>
<protein>
    <submittedName>
        <fullName evidence="2">Uncharacterized protein</fullName>
    </submittedName>
</protein>
<name>X0QBX0_9LACO</name>
<proteinExistence type="predicted"/>
<dbReference type="PATRIC" id="fig|1423743.5.peg.1400"/>
<dbReference type="EMBL" id="AZFY01000022">
    <property type="protein sequence ID" value="KRM11493.1"/>
    <property type="molecule type" value="Genomic_DNA"/>
</dbReference>
<feature type="transmembrane region" description="Helical" evidence="1">
    <location>
        <begin position="54"/>
        <end position="74"/>
    </location>
</feature>
<dbReference type="STRING" id="1423743.FD41_GL001348"/>
<dbReference type="AlphaFoldDB" id="X0QBX0"/>
<gene>
    <name evidence="3" type="ORF">FD41_GL001348</name>
    <name evidence="2" type="ORF">JCM14108_1044</name>
</gene>
<evidence type="ECO:0000256" key="1">
    <source>
        <dbReference type="SAM" id="Phobius"/>
    </source>
</evidence>
<reference evidence="2" key="1">
    <citation type="journal article" date="2014" name="Genome Announc.">
        <title>Draft Genome Sequences of Two Lactobacillus Strains, L. farraginis JCM 14108T and L. composti JCM 14202T, Isolated from Compost of Distilled Shochu Residue.</title>
        <authorList>
            <person name="Yuki M."/>
            <person name="Oshima K."/>
            <person name="Suda W."/>
            <person name="Kitahara M."/>
            <person name="Kitamura K."/>
            <person name="Iida T."/>
            <person name="Hattori M."/>
            <person name="Ohkuma M."/>
        </authorList>
    </citation>
    <scope>NUCLEOTIDE SEQUENCE [LARGE SCALE GENOMIC DNA]</scope>
    <source>
        <strain evidence="2">JCM 14108</strain>
    </source>
</reference>
<evidence type="ECO:0000313" key="5">
    <source>
        <dbReference type="Proteomes" id="UP000051966"/>
    </source>
</evidence>
<keyword evidence="1" id="KW-0472">Membrane</keyword>
<evidence type="ECO:0000313" key="4">
    <source>
        <dbReference type="Proteomes" id="UP000019488"/>
    </source>
</evidence>
<accession>X0QBX0</accession>
<keyword evidence="1" id="KW-0812">Transmembrane</keyword>
<sequence>MLGFLIACPLRTPLQVAVHTGPPLSLMLIVPTFTIFMIWLLHKIARSNNFWPTIGTFVIGMFVGIDADSILQILTSLF</sequence>
<evidence type="ECO:0000313" key="2">
    <source>
        <dbReference type="EMBL" id="GAF36100.1"/>
    </source>
</evidence>
<reference evidence="3 5" key="2">
    <citation type="journal article" date="2015" name="Genome Announc.">
        <title>Expanding the biotechnology potential of lactobacilli through comparative genomics of 213 strains and associated genera.</title>
        <authorList>
            <person name="Sun Z."/>
            <person name="Harris H.M."/>
            <person name="McCann A."/>
            <person name="Guo C."/>
            <person name="Argimon S."/>
            <person name="Zhang W."/>
            <person name="Yang X."/>
            <person name="Jeffery I.B."/>
            <person name="Cooney J.C."/>
            <person name="Kagawa T.F."/>
            <person name="Liu W."/>
            <person name="Song Y."/>
            <person name="Salvetti E."/>
            <person name="Wrobel A."/>
            <person name="Rasinkangas P."/>
            <person name="Parkhill J."/>
            <person name="Rea M.C."/>
            <person name="O'Sullivan O."/>
            <person name="Ritari J."/>
            <person name="Douillard F.P."/>
            <person name="Paul Ross R."/>
            <person name="Yang R."/>
            <person name="Briner A.E."/>
            <person name="Felis G.E."/>
            <person name="de Vos W.M."/>
            <person name="Barrangou R."/>
            <person name="Klaenhammer T.R."/>
            <person name="Caufield P.W."/>
            <person name="Cui Y."/>
            <person name="Zhang H."/>
            <person name="O'Toole P.W."/>
        </authorList>
    </citation>
    <scope>NUCLEOTIDE SEQUENCE [LARGE SCALE GENOMIC DNA]</scope>
    <source>
        <strain evidence="3 5">DSM 18382</strain>
    </source>
</reference>
<dbReference type="EMBL" id="BAKI01000007">
    <property type="protein sequence ID" value="GAF36100.1"/>
    <property type="molecule type" value="Genomic_DNA"/>
</dbReference>
<keyword evidence="5" id="KW-1185">Reference proteome</keyword>
<evidence type="ECO:0000313" key="3">
    <source>
        <dbReference type="EMBL" id="KRM11493.1"/>
    </source>
</evidence>
<comment type="caution">
    <text evidence="2">The sequence shown here is derived from an EMBL/GenBank/DDBJ whole genome shotgun (WGS) entry which is preliminary data.</text>
</comment>
<keyword evidence="1" id="KW-1133">Transmembrane helix</keyword>
<organism evidence="2 4">
    <name type="scientific">Lentilactobacillus farraginis DSM 18382 = JCM 14108</name>
    <dbReference type="NCBI Taxonomy" id="1423743"/>
    <lineage>
        <taxon>Bacteria</taxon>
        <taxon>Bacillati</taxon>
        <taxon>Bacillota</taxon>
        <taxon>Bacilli</taxon>
        <taxon>Lactobacillales</taxon>
        <taxon>Lactobacillaceae</taxon>
        <taxon>Lentilactobacillus</taxon>
    </lineage>
</organism>